<dbReference type="CDD" id="cd18582">
    <property type="entry name" value="ABC_6TM_ATM1_ABCB7"/>
    <property type="match status" value="1"/>
</dbReference>
<dbReference type="InterPro" id="IPR039421">
    <property type="entry name" value="Type_1_exporter"/>
</dbReference>
<dbReference type="GO" id="GO:0006879">
    <property type="term" value="P:intracellular iron ion homeostasis"/>
    <property type="evidence" value="ECO:0007669"/>
    <property type="project" value="TreeGrafter"/>
</dbReference>
<dbReference type="AlphaFoldDB" id="A0A502DTK1"/>
<protein>
    <submittedName>
        <fullName evidence="13">ABC transporter ATP-binding protein/permease</fullName>
    </submittedName>
</protein>
<dbReference type="InterPro" id="IPR003593">
    <property type="entry name" value="AAA+_ATPase"/>
</dbReference>
<dbReference type="SMART" id="SM00382">
    <property type="entry name" value="AAA"/>
    <property type="match status" value="1"/>
</dbReference>
<feature type="transmembrane region" description="Helical" evidence="10">
    <location>
        <begin position="271"/>
        <end position="293"/>
    </location>
</feature>
<dbReference type="EMBL" id="RCZI01000002">
    <property type="protein sequence ID" value="TPG28748.1"/>
    <property type="molecule type" value="Genomic_DNA"/>
</dbReference>
<evidence type="ECO:0000256" key="10">
    <source>
        <dbReference type="SAM" id="Phobius"/>
    </source>
</evidence>
<comment type="caution">
    <text evidence="13">The sequence shown here is derived from an EMBL/GenBank/DDBJ whole genome shotgun (WGS) entry which is preliminary data.</text>
</comment>
<dbReference type="GO" id="GO:0016887">
    <property type="term" value="F:ATP hydrolysis activity"/>
    <property type="evidence" value="ECO:0007669"/>
    <property type="project" value="InterPro"/>
</dbReference>
<dbReference type="Proteomes" id="UP000319212">
    <property type="component" value="Unassembled WGS sequence"/>
</dbReference>
<feature type="transmembrane region" description="Helical" evidence="10">
    <location>
        <begin position="78"/>
        <end position="96"/>
    </location>
</feature>
<dbReference type="InterPro" id="IPR036640">
    <property type="entry name" value="ABC1_TM_sf"/>
</dbReference>
<feature type="transmembrane region" description="Helical" evidence="10">
    <location>
        <begin position="40"/>
        <end position="58"/>
    </location>
</feature>
<dbReference type="Gene3D" id="3.40.50.300">
    <property type="entry name" value="P-loop containing nucleotide triphosphate hydrolases"/>
    <property type="match status" value="1"/>
</dbReference>
<proteinExistence type="predicted"/>
<gene>
    <name evidence="13" type="ORF">EAH82_08115</name>
</gene>
<keyword evidence="4 10" id="KW-0812">Transmembrane</keyword>
<evidence type="ECO:0000313" key="13">
    <source>
        <dbReference type="EMBL" id="TPG28748.1"/>
    </source>
</evidence>
<dbReference type="PROSITE" id="PS50929">
    <property type="entry name" value="ABC_TM1F"/>
    <property type="match status" value="1"/>
</dbReference>
<dbReference type="Pfam" id="PF00664">
    <property type="entry name" value="ABC_membrane"/>
    <property type="match status" value="1"/>
</dbReference>
<feature type="transmembrane region" description="Helical" evidence="10">
    <location>
        <begin position="313"/>
        <end position="331"/>
    </location>
</feature>
<dbReference type="CDD" id="cd03253">
    <property type="entry name" value="ABCC_ATM1_transporter"/>
    <property type="match status" value="1"/>
</dbReference>
<evidence type="ECO:0000256" key="1">
    <source>
        <dbReference type="ARBA" id="ARBA00004651"/>
    </source>
</evidence>
<feature type="transmembrane region" description="Helical" evidence="10">
    <location>
        <begin position="189"/>
        <end position="209"/>
    </location>
</feature>
<evidence type="ECO:0000256" key="6">
    <source>
        <dbReference type="ARBA" id="ARBA00022840"/>
    </source>
</evidence>
<keyword evidence="5" id="KW-0547">Nucleotide-binding</keyword>
<feature type="domain" description="ABC transporter" evidence="11">
    <location>
        <begin position="367"/>
        <end position="601"/>
    </location>
</feature>
<evidence type="ECO:0000256" key="4">
    <source>
        <dbReference type="ARBA" id="ARBA00022692"/>
    </source>
</evidence>
<keyword evidence="2" id="KW-0813">Transport</keyword>
<feature type="transmembrane region" description="Helical" evidence="10">
    <location>
        <begin position="160"/>
        <end position="183"/>
    </location>
</feature>
<name>A0A502DTK1_9BURK</name>
<dbReference type="Gene3D" id="1.20.1560.10">
    <property type="entry name" value="ABC transporter type 1, transmembrane domain"/>
    <property type="match status" value="1"/>
</dbReference>
<dbReference type="PANTHER" id="PTHR24221">
    <property type="entry name" value="ATP-BINDING CASSETTE SUB-FAMILY B"/>
    <property type="match status" value="1"/>
</dbReference>
<organism evidence="13 14">
    <name type="scientific">Variovorax guangxiensis</name>
    <dbReference type="NCBI Taxonomy" id="1775474"/>
    <lineage>
        <taxon>Bacteria</taxon>
        <taxon>Pseudomonadati</taxon>
        <taxon>Pseudomonadota</taxon>
        <taxon>Betaproteobacteria</taxon>
        <taxon>Burkholderiales</taxon>
        <taxon>Comamonadaceae</taxon>
        <taxon>Variovorax</taxon>
    </lineage>
</organism>
<feature type="region of interest" description="Disordered" evidence="9">
    <location>
        <begin position="1"/>
        <end position="22"/>
    </location>
</feature>
<sequence length="611" mass="67767">MRRSGEALAPPHHTPGLAPQRSDRSDWATLRRLFPYLWDYKWRVLAALTFMIGAKVANVGVPVLLKNLVDTMTPKPDMAQALLVVPIGLLLAYGLLRLSTSLFNELRELVFAKATEGAARRISLEVFRHLHALSLRFHLERQTGGMTRDIERGTRGVHSLISMSLYSIVPTIVELVLVLTILGVKFDALFVWITGAALVLYITFTVTVTEWRTQFRKTMNELDSVAQSRAVDSLLNYETVKYFNNEEFEAGRYDASLDRYRKAAIKSQRTLSLLNTGQQLLIAVSLVLMLWRATAGVVEGRMTLGDLVMVNAFMIQLYIPLNFLGVIYREIKQSLTDLDKMFVLMEKEREVRDGADAKPLAQPDGTVHFEDVSFAYEPDRPILQHVSFEIPAGKTVAVVGPSGSGKSTLARLLYRFYDVQDGRITIGGEDIRTVTQASLRQAIGIVPQDTVLFNDTIEYNIAYGRPGATREQVEAAAQAARIHGFIAATPKGYATTVGERGLKLSGGEKQRVAIARTLLKNPPIVIFDEATSALDSANERAIQAELKSAAQNKTTLVIAHRLSTVVDAHEILVLESGVVVERGTHVDLLARQGRYAQMWTLQKVEAAPVVL</sequence>
<evidence type="ECO:0000256" key="2">
    <source>
        <dbReference type="ARBA" id="ARBA00022448"/>
    </source>
</evidence>
<comment type="subcellular location">
    <subcellularLocation>
        <location evidence="1">Cell membrane</location>
        <topology evidence="1">Multi-pass membrane protein</topology>
    </subcellularLocation>
</comment>
<dbReference type="InterPro" id="IPR003439">
    <property type="entry name" value="ABC_transporter-like_ATP-bd"/>
</dbReference>
<dbReference type="InterPro" id="IPR027417">
    <property type="entry name" value="P-loop_NTPase"/>
</dbReference>
<dbReference type="PROSITE" id="PS00211">
    <property type="entry name" value="ABC_TRANSPORTER_1"/>
    <property type="match status" value="1"/>
</dbReference>
<keyword evidence="7 10" id="KW-1133">Transmembrane helix</keyword>
<keyword evidence="6 13" id="KW-0067">ATP-binding</keyword>
<dbReference type="OrthoDB" id="8554730at2"/>
<dbReference type="GO" id="GO:0140359">
    <property type="term" value="F:ABC-type transporter activity"/>
    <property type="evidence" value="ECO:0007669"/>
    <property type="project" value="InterPro"/>
</dbReference>
<evidence type="ECO:0000256" key="9">
    <source>
        <dbReference type="SAM" id="MobiDB-lite"/>
    </source>
</evidence>
<evidence type="ECO:0000259" key="12">
    <source>
        <dbReference type="PROSITE" id="PS50929"/>
    </source>
</evidence>
<evidence type="ECO:0000256" key="8">
    <source>
        <dbReference type="ARBA" id="ARBA00023136"/>
    </source>
</evidence>
<dbReference type="GO" id="GO:0005886">
    <property type="term" value="C:plasma membrane"/>
    <property type="evidence" value="ECO:0007669"/>
    <property type="project" value="UniProtKB-SubCell"/>
</dbReference>
<evidence type="ECO:0000259" key="11">
    <source>
        <dbReference type="PROSITE" id="PS50893"/>
    </source>
</evidence>
<evidence type="ECO:0000313" key="14">
    <source>
        <dbReference type="Proteomes" id="UP000319212"/>
    </source>
</evidence>
<accession>A0A502DTK1</accession>
<feature type="domain" description="ABC transmembrane type-1" evidence="12">
    <location>
        <begin position="45"/>
        <end position="333"/>
    </location>
</feature>
<dbReference type="GO" id="GO:0005524">
    <property type="term" value="F:ATP binding"/>
    <property type="evidence" value="ECO:0007669"/>
    <property type="project" value="UniProtKB-KW"/>
</dbReference>
<keyword evidence="8 10" id="KW-0472">Membrane</keyword>
<keyword evidence="3" id="KW-1003">Cell membrane</keyword>
<dbReference type="InterPro" id="IPR017871">
    <property type="entry name" value="ABC_transporter-like_CS"/>
</dbReference>
<evidence type="ECO:0000256" key="7">
    <source>
        <dbReference type="ARBA" id="ARBA00022989"/>
    </source>
</evidence>
<dbReference type="PANTHER" id="PTHR24221:SF402">
    <property type="entry name" value="IRON-SULFUR CLUSTERS TRANSPORTER ABCB7, MITOCHONDRIAL"/>
    <property type="match status" value="1"/>
</dbReference>
<reference evidence="13 14" key="1">
    <citation type="journal article" date="2019" name="Environ. Microbiol.">
        <title>Species interactions and distinct microbial communities in high Arctic permafrost affected cryosols are associated with the CH4 and CO2 gas fluxes.</title>
        <authorList>
            <person name="Altshuler I."/>
            <person name="Hamel J."/>
            <person name="Turney S."/>
            <person name="Magnuson E."/>
            <person name="Levesque R."/>
            <person name="Greer C."/>
            <person name="Whyte L.G."/>
        </authorList>
    </citation>
    <scope>NUCLEOTIDE SEQUENCE [LARGE SCALE GENOMIC DNA]</scope>
    <source>
        <strain evidence="13 14">S06.C</strain>
    </source>
</reference>
<evidence type="ECO:0000256" key="5">
    <source>
        <dbReference type="ARBA" id="ARBA00022741"/>
    </source>
</evidence>
<dbReference type="InterPro" id="IPR011527">
    <property type="entry name" value="ABC1_TM_dom"/>
</dbReference>
<dbReference type="SUPFAM" id="SSF90123">
    <property type="entry name" value="ABC transporter transmembrane region"/>
    <property type="match status" value="1"/>
</dbReference>
<dbReference type="Pfam" id="PF00005">
    <property type="entry name" value="ABC_tran"/>
    <property type="match status" value="1"/>
</dbReference>
<evidence type="ECO:0000256" key="3">
    <source>
        <dbReference type="ARBA" id="ARBA00022475"/>
    </source>
</evidence>
<dbReference type="RefSeq" id="WP_140841864.1">
    <property type="nucleotide sequence ID" value="NZ_RCZI01000002.1"/>
</dbReference>
<dbReference type="PROSITE" id="PS50893">
    <property type="entry name" value="ABC_TRANSPORTER_2"/>
    <property type="match status" value="1"/>
</dbReference>
<dbReference type="SUPFAM" id="SSF52540">
    <property type="entry name" value="P-loop containing nucleoside triphosphate hydrolases"/>
    <property type="match status" value="1"/>
</dbReference>
<dbReference type="FunFam" id="3.40.50.300:FF:000186">
    <property type="entry name" value="ATP-binding cassette sub-family B member 7, mitochondrial"/>
    <property type="match status" value="1"/>
</dbReference>